<dbReference type="Pfam" id="PF16233">
    <property type="entry name" value="DUF4893"/>
    <property type="match status" value="1"/>
</dbReference>
<keyword evidence="3" id="KW-1185">Reference proteome</keyword>
<keyword evidence="1" id="KW-0812">Transmembrane</keyword>
<keyword evidence="1" id="KW-1133">Transmembrane helix</keyword>
<dbReference type="Proteomes" id="UP000241167">
    <property type="component" value="Unassembled WGS sequence"/>
</dbReference>
<reference evidence="2 3" key="1">
    <citation type="submission" date="2018-03" db="EMBL/GenBank/DDBJ databases">
        <title>The draft genome of Sphingosinicella sp. GL-C-18.</title>
        <authorList>
            <person name="Liu L."/>
            <person name="Li L."/>
            <person name="Liang L."/>
            <person name="Zhang X."/>
            <person name="Wang T."/>
        </authorList>
    </citation>
    <scope>NUCLEOTIDE SEQUENCE [LARGE SCALE GENOMIC DNA]</scope>
    <source>
        <strain evidence="2 3">GL-C-18</strain>
    </source>
</reference>
<evidence type="ECO:0000256" key="1">
    <source>
        <dbReference type="SAM" id="Phobius"/>
    </source>
</evidence>
<accession>A0A2P7QLH6</accession>
<gene>
    <name evidence="2" type="ORF">C7I55_15865</name>
</gene>
<feature type="transmembrane region" description="Helical" evidence="1">
    <location>
        <begin position="20"/>
        <end position="40"/>
    </location>
</feature>
<protein>
    <recommendedName>
        <fullName evidence="4">DUF4893 domain-containing protein</fullName>
    </recommendedName>
</protein>
<evidence type="ECO:0000313" key="3">
    <source>
        <dbReference type="Proteomes" id="UP000241167"/>
    </source>
</evidence>
<evidence type="ECO:0000313" key="2">
    <source>
        <dbReference type="EMBL" id="PSJ38805.1"/>
    </source>
</evidence>
<sequence>MDRLAPRCHSPLFSGSCSAFGGAMYRLLGLIFAVSSMMALGGCQTSRKEVAAPQPVVTVEEEPVEVEAWRGVATEQDAQLLDALPAAWEEALDEVRRRYRRALAAEGELLDPETRLKRPAPAPGTYRCRAIRIGSRAARVPPWSVSRSGFCYVGVSGEQLSFASEIVGTRIGGYLWDVKEGDNLVFLGATVPARTKTAPPYGSNPILDWAGLVERTDEFHYRLTLPRRTGDNRLIVIELIAAPDA</sequence>
<dbReference type="InterPro" id="IPR032609">
    <property type="entry name" value="DUF4893"/>
</dbReference>
<proteinExistence type="predicted"/>
<comment type="caution">
    <text evidence="2">The sequence shown here is derived from an EMBL/GenBank/DDBJ whole genome shotgun (WGS) entry which is preliminary data.</text>
</comment>
<dbReference type="AlphaFoldDB" id="A0A2P7QLH6"/>
<organism evidence="2 3">
    <name type="scientific">Allosphingosinicella deserti</name>
    <dbReference type="NCBI Taxonomy" id="2116704"/>
    <lineage>
        <taxon>Bacteria</taxon>
        <taxon>Pseudomonadati</taxon>
        <taxon>Pseudomonadota</taxon>
        <taxon>Alphaproteobacteria</taxon>
        <taxon>Sphingomonadales</taxon>
        <taxon>Sphingomonadaceae</taxon>
        <taxon>Allosphingosinicella</taxon>
    </lineage>
</organism>
<name>A0A2P7QLH6_9SPHN</name>
<evidence type="ECO:0008006" key="4">
    <source>
        <dbReference type="Google" id="ProtNLM"/>
    </source>
</evidence>
<keyword evidence="1" id="KW-0472">Membrane</keyword>
<dbReference type="EMBL" id="PXYI01000005">
    <property type="protein sequence ID" value="PSJ38805.1"/>
    <property type="molecule type" value="Genomic_DNA"/>
</dbReference>